<feature type="domain" description="Cation efflux protein transmembrane" evidence="7">
    <location>
        <begin position="152"/>
        <end position="316"/>
    </location>
</feature>
<dbReference type="EMBL" id="PZQS01000002">
    <property type="protein sequence ID" value="PVD36640.1"/>
    <property type="molecule type" value="Genomic_DNA"/>
</dbReference>
<dbReference type="Pfam" id="PF16916">
    <property type="entry name" value="ZT_dimer"/>
    <property type="match status" value="1"/>
</dbReference>
<feature type="region of interest" description="Disordered" evidence="6">
    <location>
        <begin position="1"/>
        <end position="25"/>
    </location>
</feature>
<sequence>MTRSDMMGMTPVGTRRDQERSVRGHGVHRTVNALRQEIQSSDRATQCSALSIHSTVVMGSVTECFLIAWLEVQDRVHADAPWKMSLAKYSGKKEAFIEGAKDSKLPRKVRKYYQKQLALIEAYEDLERLQHEDARDQTKLDDEAMTTLRLSQLSFFANFVLLVIKSIASVKSGSISVISSVVDSSFDLLSGIIIWYTSQAVQKTDYHLYPFGRRRLEPLAIFLLSVLMSMASLQLIWQSVERAVLFAKDLGNVPEFDSVTVAITCTVQSNSSLFLVCYMVKHHYGSTSSSLKVLMQDHRNDTISNTGALLCGYIGTVSTTATDRIDARPCPPCSSFALLNTFFSSFPPDMITSNFLYTIHFLTGRKAEPEILSQLTWLCLNHSPLILQLDTIKAYHCGTRLLVEVEIVVSEDMPLKATHDLRESLQSKLERLDEVERAIVHVCVNHNNNRQQRDKSDETP</sequence>
<evidence type="ECO:0000256" key="1">
    <source>
        <dbReference type="ARBA" id="ARBA00004141"/>
    </source>
</evidence>
<evidence type="ECO:0000256" key="6">
    <source>
        <dbReference type="SAM" id="MobiDB-lite"/>
    </source>
</evidence>
<dbReference type="InterPro" id="IPR050291">
    <property type="entry name" value="CDF_Transporter"/>
</dbReference>
<dbReference type="InterPro" id="IPR027469">
    <property type="entry name" value="Cation_efflux_TMD_sf"/>
</dbReference>
<proteinExistence type="predicted"/>
<dbReference type="Proteomes" id="UP000245119">
    <property type="component" value="Linkage Group LG2"/>
</dbReference>
<reference evidence="9 10" key="1">
    <citation type="submission" date="2018-04" db="EMBL/GenBank/DDBJ databases">
        <title>The genome of golden apple snail Pomacea canaliculata provides insight into stress tolerance and invasive adaptation.</title>
        <authorList>
            <person name="Liu C."/>
            <person name="Liu B."/>
            <person name="Ren Y."/>
            <person name="Zhang Y."/>
            <person name="Wang H."/>
            <person name="Li S."/>
            <person name="Jiang F."/>
            <person name="Yin L."/>
            <person name="Zhang G."/>
            <person name="Qian W."/>
            <person name="Fan W."/>
        </authorList>
    </citation>
    <scope>NUCLEOTIDE SEQUENCE [LARGE SCALE GENOMIC DNA]</scope>
    <source>
        <strain evidence="9">SZHN2017</strain>
        <tissue evidence="9">Muscle</tissue>
    </source>
</reference>
<evidence type="ECO:0000256" key="2">
    <source>
        <dbReference type="ARBA" id="ARBA00022448"/>
    </source>
</evidence>
<comment type="caution">
    <text evidence="9">The sequence shown here is derived from an EMBL/GenBank/DDBJ whole genome shotgun (WGS) entry which is preliminary data.</text>
</comment>
<evidence type="ECO:0000256" key="5">
    <source>
        <dbReference type="ARBA" id="ARBA00023136"/>
    </source>
</evidence>
<evidence type="ECO:0000313" key="9">
    <source>
        <dbReference type="EMBL" id="PVD36640.1"/>
    </source>
</evidence>
<keyword evidence="4" id="KW-1133">Transmembrane helix</keyword>
<organism evidence="9 10">
    <name type="scientific">Pomacea canaliculata</name>
    <name type="common">Golden apple snail</name>
    <dbReference type="NCBI Taxonomy" id="400727"/>
    <lineage>
        <taxon>Eukaryota</taxon>
        <taxon>Metazoa</taxon>
        <taxon>Spiralia</taxon>
        <taxon>Lophotrochozoa</taxon>
        <taxon>Mollusca</taxon>
        <taxon>Gastropoda</taxon>
        <taxon>Caenogastropoda</taxon>
        <taxon>Architaenioglossa</taxon>
        <taxon>Ampullarioidea</taxon>
        <taxon>Ampullariidae</taxon>
        <taxon>Pomacea</taxon>
    </lineage>
</organism>
<dbReference type="GO" id="GO:0008324">
    <property type="term" value="F:monoatomic cation transmembrane transporter activity"/>
    <property type="evidence" value="ECO:0007669"/>
    <property type="project" value="InterPro"/>
</dbReference>
<protein>
    <submittedName>
        <fullName evidence="9">Uncharacterized protein</fullName>
    </submittedName>
</protein>
<keyword evidence="5" id="KW-0472">Membrane</keyword>
<dbReference type="Gene3D" id="3.30.70.1350">
    <property type="entry name" value="Cation efflux protein, cytoplasmic domain"/>
    <property type="match status" value="1"/>
</dbReference>
<dbReference type="GO" id="GO:0016020">
    <property type="term" value="C:membrane"/>
    <property type="evidence" value="ECO:0007669"/>
    <property type="project" value="UniProtKB-SubCell"/>
</dbReference>
<evidence type="ECO:0000256" key="4">
    <source>
        <dbReference type="ARBA" id="ARBA00022989"/>
    </source>
</evidence>
<dbReference type="InterPro" id="IPR036837">
    <property type="entry name" value="Cation_efflux_CTD_sf"/>
</dbReference>
<gene>
    <name evidence="9" type="ORF">C0Q70_03626</name>
</gene>
<name>A0A2T7PTC4_POMCA</name>
<dbReference type="SUPFAM" id="SSF160240">
    <property type="entry name" value="Cation efflux protein cytoplasmic domain-like"/>
    <property type="match status" value="1"/>
</dbReference>
<dbReference type="Pfam" id="PF01545">
    <property type="entry name" value="Cation_efflux"/>
    <property type="match status" value="1"/>
</dbReference>
<dbReference type="AlphaFoldDB" id="A0A2T7PTC4"/>
<dbReference type="PANTHER" id="PTHR43840:SF13">
    <property type="entry name" value="CATION EFFLUX PROTEIN CYTOPLASMIC DOMAIN-CONTAINING PROTEIN"/>
    <property type="match status" value="1"/>
</dbReference>
<evidence type="ECO:0000256" key="3">
    <source>
        <dbReference type="ARBA" id="ARBA00022692"/>
    </source>
</evidence>
<feature type="domain" description="Cation efflux protein cytoplasmic" evidence="8">
    <location>
        <begin position="379"/>
        <end position="442"/>
    </location>
</feature>
<dbReference type="PANTHER" id="PTHR43840">
    <property type="entry name" value="MITOCHONDRIAL METAL TRANSPORTER 1-RELATED"/>
    <property type="match status" value="1"/>
</dbReference>
<dbReference type="OrthoDB" id="78296at2759"/>
<dbReference type="STRING" id="400727.A0A2T7PTC4"/>
<dbReference type="SUPFAM" id="SSF161111">
    <property type="entry name" value="Cation efflux protein transmembrane domain-like"/>
    <property type="match status" value="1"/>
</dbReference>
<keyword evidence="10" id="KW-1185">Reference proteome</keyword>
<evidence type="ECO:0000313" key="10">
    <source>
        <dbReference type="Proteomes" id="UP000245119"/>
    </source>
</evidence>
<evidence type="ECO:0000259" key="7">
    <source>
        <dbReference type="Pfam" id="PF01545"/>
    </source>
</evidence>
<dbReference type="Gene3D" id="1.20.1510.10">
    <property type="entry name" value="Cation efflux protein transmembrane domain"/>
    <property type="match status" value="1"/>
</dbReference>
<keyword evidence="3" id="KW-0812">Transmembrane</keyword>
<accession>A0A2T7PTC4</accession>
<evidence type="ECO:0000259" key="8">
    <source>
        <dbReference type="Pfam" id="PF16916"/>
    </source>
</evidence>
<dbReference type="InterPro" id="IPR027470">
    <property type="entry name" value="Cation_efflux_CTD"/>
</dbReference>
<dbReference type="InterPro" id="IPR058533">
    <property type="entry name" value="Cation_efflux_TM"/>
</dbReference>
<keyword evidence="2" id="KW-0813">Transport</keyword>
<comment type="subcellular location">
    <subcellularLocation>
        <location evidence="1">Membrane</location>
        <topology evidence="1">Multi-pass membrane protein</topology>
    </subcellularLocation>
</comment>